<dbReference type="EMBL" id="JH159165">
    <property type="protein sequence ID" value="EGZ05929.1"/>
    <property type="molecule type" value="Genomic_DNA"/>
</dbReference>
<reference evidence="2 3" key="1">
    <citation type="journal article" date="2006" name="Science">
        <title>Phytophthora genome sequences uncover evolutionary origins and mechanisms of pathogenesis.</title>
        <authorList>
            <person name="Tyler B.M."/>
            <person name="Tripathy S."/>
            <person name="Zhang X."/>
            <person name="Dehal P."/>
            <person name="Jiang R.H."/>
            <person name="Aerts A."/>
            <person name="Arredondo F.D."/>
            <person name="Baxter L."/>
            <person name="Bensasson D."/>
            <person name="Beynon J.L."/>
            <person name="Chapman J."/>
            <person name="Damasceno C.M."/>
            <person name="Dorrance A.E."/>
            <person name="Dou D."/>
            <person name="Dickerman A.W."/>
            <person name="Dubchak I.L."/>
            <person name="Garbelotto M."/>
            <person name="Gijzen M."/>
            <person name="Gordon S.G."/>
            <person name="Govers F."/>
            <person name="Grunwald N.J."/>
            <person name="Huang W."/>
            <person name="Ivors K.L."/>
            <person name="Jones R.W."/>
            <person name="Kamoun S."/>
            <person name="Krampis K."/>
            <person name="Lamour K.H."/>
            <person name="Lee M.K."/>
            <person name="McDonald W.H."/>
            <person name="Medina M."/>
            <person name="Meijer H.J."/>
            <person name="Nordberg E.K."/>
            <person name="Maclean D.J."/>
            <person name="Ospina-Giraldo M.D."/>
            <person name="Morris P.F."/>
            <person name="Phuntumart V."/>
            <person name="Putnam N.H."/>
            <person name="Rash S."/>
            <person name="Rose J.K."/>
            <person name="Sakihama Y."/>
            <person name="Salamov A.A."/>
            <person name="Savidor A."/>
            <person name="Scheuring C.F."/>
            <person name="Smith B.M."/>
            <person name="Sobral B.W."/>
            <person name="Terry A."/>
            <person name="Torto-Alalibo T.A."/>
            <person name="Win J."/>
            <person name="Xu Z."/>
            <person name="Zhang H."/>
            <person name="Grigoriev I.V."/>
            <person name="Rokhsar D.S."/>
            <person name="Boore J.L."/>
        </authorList>
    </citation>
    <scope>NUCLEOTIDE SEQUENCE [LARGE SCALE GENOMIC DNA]</scope>
    <source>
        <strain evidence="2 3">P6497</strain>
    </source>
</reference>
<evidence type="ECO:0000256" key="1">
    <source>
        <dbReference type="SAM" id="MobiDB-lite"/>
    </source>
</evidence>
<dbReference type="KEGG" id="psoj:PHYSODRAFT_444135"/>
<evidence type="ECO:0000313" key="2">
    <source>
        <dbReference type="EMBL" id="EGZ05929.1"/>
    </source>
</evidence>
<keyword evidence="3" id="KW-1185">Reference proteome</keyword>
<accession>G5AFD9</accession>
<evidence type="ECO:0000313" key="3">
    <source>
        <dbReference type="Proteomes" id="UP000002640"/>
    </source>
</evidence>
<gene>
    <name evidence="2" type="ORF">PHYSODRAFT_444135</name>
</gene>
<dbReference type="InParanoid" id="G5AFD9"/>
<organism evidence="2 3">
    <name type="scientific">Phytophthora sojae (strain P6497)</name>
    <name type="common">Soybean stem and root rot agent</name>
    <name type="synonym">Phytophthora megasperma f. sp. glycines</name>
    <dbReference type="NCBI Taxonomy" id="1094619"/>
    <lineage>
        <taxon>Eukaryota</taxon>
        <taxon>Sar</taxon>
        <taxon>Stramenopiles</taxon>
        <taxon>Oomycota</taxon>
        <taxon>Peronosporomycetes</taxon>
        <taxon>Peronosporales</taxon>
        <taxon>Peronosporaceae</taxon>
        <taxon>Phytophthora</taxon>
    </lineage>
</organism>
<dbReference type="RefSeq" id="XP_009538790.1">
    <property type="nucleotide sequence ID" value="XM_009540495.1"/>
</dbReference>
<evidence type="ECO:0008006" key="4">
    <source>
        <dbReference type="Google" id="ProtNLM"/>
    </source>
</evidence>
<feature type="non-terminal residue" evidence="2">
    <location>
        <position position="138"/>
    </location>
</feature>
<feature type="region of interest" description="Disordered" evidence="1">
    <location>
        <begin position="49"/>
        <end position="71"/>
    </location>
</feature>
<dbReference type="Proteomes" id="UP000002640">
    <property type="component" value="Unassembled WGS sequence"/>
</dbReference>
<dbReference type="AlphaFoldDB" id="G5AFD9"/>
<name>G5AFD9_PHYSP</name>
<feature type="non-terminal residue" evidence="2">
    <location>
        <position position="1"/>
    </location>
</feature>
<dbReference type="InterPro" id="IPR038765">
    <property type="entry name" value="Papain-like_cys_pep_sf"/>
</dbReference>
<sequence length="138" mass="16269">KEKLALLRRWKVDNPDWTQEEAAVELEVKESTLRGWVKRYWDVCDKEVGSDRKRNEGGGRKHKMKPDEWRRVPETAPVGSVKWSFHAPPTKPQQQNSVDCEIYLLYFIEKISTAIMKDRPHTLRGSMDKLRSDKFNVE</sequence>
<proteinExistence type="predicted"/>
<protein>
    <recommendedName>
        <fullName evidence="4">Ubiquitin-like protease family profile domain-containing protein</fullName>
    </recommendedName>
</protein>
<dbReference type="GeneID" id="20652740"/>
<dbReference type="Gene3D" id="1.10.418.20">
    <property type="match status" value="1"/>
</dbReference>
<dbReference type="SUPFAM" id="SSF54001">
    <property type="entry name" value="Cysteine proteinases"/>
    <property type="match status" value="1"/>
</dbReference>